<reference evidence="3 4" key="1">
    <citation type="submission" date="2019-07" db="EMBL/GenBank/DDBJ databases">
        <title>Analysis of the biochemical properties, biological activity and biotechnological potential of siderophores and biosurfactants produced by Antarctic psychrotolerant bacteria.</title>
        <authorList>
            <person name="Styczynski M."/>
            <person name="Krucon T."/>
            <person name="Decewicz P."/>
            <person name="Dziewit L."/>
        </authorList>
    </citation>
    <scope>NUCLEOTIDE SEQUENCE [LARGE SCALE GENOMIC DNA]</scope>
    <source>
        <strain evidence="3 4">ANT_H27</strain>
    </source>
</reference>
<evidence type="ECO:0000256" key="2">
    <source>
        <dbReference type="SAM" id="Phobius"/>
    </source>
</evidence>
<comment type="caution">
    <text evidence="3">The sequence shown here is derived from an EMBL/GenBank/DDBJ whole genome shotgun (WGS) entry which is preliminary data.</text>
</comment>
<name>A0A5B0EIS2_9MICC</name>
<feature type="compositionally biased region" description="Basic and acidic residues" evidence="1">
    <location>
        <begin position="134"/>
        <end position="145"/>
    </location>
</feature>
<evidence type="ECO:0000256" key="1">
    <source>
        <dbReference type="SAM" id="MobiDB-lite"/>
    </source>
</evidence>
<dbReference type="AlphaFoldDB" id="A0A5B0EIS2"/>
<feature type="region of interest" description="Disordered" evidence="1">
    <location>
        <begin position="121"/>
        <end position="145"/>
    </location>
</feature>
<keyword evidence="2" id="KW-0812">Transmembrane</keyword>
<dbReference type="Proteomes" id="UP000323856">
    <property type="component" value="Unassembled WGS sequence"/>
</dbReference>
<protein>
    <recommendedName>
        <fullName evidence="5">DUF3618 domain-containing protein</fullName>
    </recommendedName>
</protein>
<evidence type="ECO:0000313" key="3">
    <source>
        <dbReference type="EMBL" id="KAA0978586.1"/>
    </source>
</evidence>
<proteinExistence type="predicted"/>
<dbReference type="RefSeq" id="WP_149618884.1">
    <property type="nucleotide sequence ID" value="NZ_VOBL01000004.1"/>
</dbReference>
<accession>A0A5B0EIS2</accession>
<keyword evidence="2" id="KW-0472">Membrane</keyword>
<dbReference type="EMBL" id="VOBL01000004">
    <property type="protein sequence ID" value="KAA0978586.1"/>
    <property type="molecule type" value="Genomic_DNA"/>
</dbReference>
<feature type="transmembrane region" description="Helical" evidence="2">
    <location>
        <begin position="96"/>
        <end position="114"/>
    </location>
</feature>
<evidence type="ECO:0008006" key="5">
    <source>
        <dbReference type="Google" id="ProtNLM"/>
    </source>
</evidence>
<gene>
    <name evidence="3" type="ORF">FQ154_04950</name>
</gene>
<organism evidence="3 4">
    <name type="scientific">Paeniglutamicibacter gangotriensis</name>
    <dbReference type="NCBI Taxonomy" id="254787"/>
    <lineage>
        <taxon>Bacteria</taxon>
        <taxon>Bacillati</taxon>
        <taxon>Actinomycetota</taxon>
        <taxon>Actinomycetes</taxon>
        <taxon>Micrococcales</taxon>
        <taxon>Micrococcaceae</taxon>
        <taxon>Paeniglutamicibacter</taxon>
    </lineage>
</organism>
<evidence type="ECO:0000313" key="4">
    <source>
        <dbReference type="Proteomes" id="UP000323856"/>
    </source>
</evidence>
<keyword evidence="2" id="KW-1133">Transmembrane helix</keyword>
<dbReference type="OrthoDB" id="4966776at2"/>
<sequence>MNDKNIDKQMNDVRKQLTDWAHKAKREYPRQLEDSVRHAVDRLDPAGLARVSEEVVATVTGNRKKARKARKGIEDMLQHAQKKAGTRQKTRGSGRAWVVLGSVAVIGAVLVLVIRRATAVEEYHPRSAGPRPAETAKDVDPDLGT</sequence>